<comment type="caution">
    <text evidence="2">The sequence shown here is derived from an EMBL/GenBank/DDBJ whole genome shotgun (WGS) entry which is preliminary data.</text>
</comment>
<dbReference type="InterPro" id="IPR029062">
    <property type="entry name" value="Class_I_gatase-like"/>
</dbReference>
<dbReference type="AlphaFoldDB" id="A0A919B4U1"/>
<dbReference type="SUPFAM" id="SSF52317">
    <property type="entry name" value="Class I glutamine amidotransferase-like"/>
    <property type="match status" value="1"/>
</dbReference>
<organism evidence="2 3">
    <name type="scientific">Streptomyces mashuensis</name>
    <dbReference type="NCBI Taxonomy" id="33904"/>
    <lineage>
        <taxon>Bacteria</taxon>
        <taxon>Bacillati</taxon>
        <taxon>Actinomycetota</taxon>
        <taxon>Actinomycetes</taxon>
        <taxon>Kitasatosporales</taxon>
        <taxon>Streptomycetaceae</taxon>
        <taxon>Streptomyces</taxon>
    </lineage>
</organism>
<dbReference type="GO" id="GO:0006355">
    <property type="term" value="P:regulation of DNA-templated transcription"/>
    <property type="evidence" value="ECO:0007669"/>
    <property type="project" value="TreeGrafter"/>
</dbReference>
<reference evidence="2" key="1">
    <citation type="journal article" date="2014" name="Int. J. Syst. Evol. Microbiol.">
        <title>Complete genome sequence of Corynebacterium casei LMG S-19264T (=DSM 44701T), isolated from a smear-ripened cheese.</title>
        <authorList>
            <consortium name="US DOE Joint Genome Institute (JGI-PGF)"/>
            <person name="Walter F."/>
            <person name="Albersmeier A."/>
            <person name="Kalinowski J."/>
            <person name="Ruckert C."/>
        </authorList>
    </citation>
    <scope>NUCLEOTIDE SEQUENCE</scope>
    <source>
        <strain evidence="2">JCM 4059</strain>
    </source>
</reference>
<dbReference type="Proteomes" id="UP000638313">
    <property type="component" value="Unassembled WGS sequence"/>
</dbReference>
<accession>A0A919B4U1</accession>
<dbReference type="RefSeq" id="WP_190131061.1">
    <property type="nucleotide sequence ID" value="NZ_BNBD01000008.1"/>
</dbReference>
<dbReference type="Gene3D" id="3.40.50.880">
    <property type="match status" value="1"/>
</dbReference>
<name>A0A919B4U1_9ACTN</name>
<sequence>MLAQFALFDGFDPLDVIAPFEVFCAARAFTDRVDAEFASAEGARDVPSSIRAVSLRATAPLDPDRAGLIVVPGVAGTLPPQGKDAAPRGPQPADTVPDIIRRALATGLPDVLAKALATPGTTVATVCGGSLVLSMAGLVRGRHATTHHQGLELLGRGGVHVTRARVVDDGDLVTAGGVTSGLDLGLYLLERETGPGVALAVEELFEHERRGVVWRAPA</sequence>
<dbReference type="Pfam" id="PF01965">
    <property type="entry name" value="DJ-1_PfpI"/>
    <property type="match status" value="1"/>
</dbReference>
<gene>
    <name evidence="2" type="ORF">GCM10010218_40500</name>
</gene>
<dbReference type="EMBL" id="BNBD01000008">
    <property type="protein sequence ID" value="GHF55039.1"/>
    <property type="molecule type" value="Genomic_DNA"/>
</dbReference>
<dbReference type="InterPro" id="IPR052158">
    <property type="entry name" value="INH-QAR"/>
</dbReference>
<proteinExistence type="predicted"/>
<evidence type="ECO:0000313" key="3">
    <source>
        <dbReference type="Proteomes" id="UP000638313"/>
    </source>
</evidence>
<dbReference type="PANTHER" id="PTHR43130:SF2">
    <property type="entry name" value="DJ-1_PFPI DOMAIN-CONTAINING PROTEIN"/>
    <property type="match status" value="1"/>
</dbReference>
<evidence type="ECO:0000313" key="2">
    <source>
        <dbReference type="EMBL" id="GHF55039.1"/>
    </source>
</evidence>
<protein>
    <submittedName>
        <fullName evidence="2">Glutamine amidotransferase</fullName>
    </submittedName>
</protein>
<keyword evidence="3" id="KW-1185">Reference proteome</keyword>
<reference evidence="2" key="2">
    <citation type="submission" date="2020-09" db="EMBL/GenBank/DDBJ databases">
        <authorList>
            <person name="Sun Q."/>
            <person name="Ohkuma M."/>
        </authorList>
    </citation>
    <scope>NUCLEOTIDE SEQUENCE</scope>
    <source>
        <strain evidence="2">JCM 4059</strain>
    </source>
</reference>
<keyword evidence="2" id="KW-0315">Glutamine amidotransferase</keyword>
<evidence type="ECO:0000259" key="1">
    <source>
        <dbReference type="Pfam" id="PF01965"/>
    </source>
</evidence>
<dbReference type="PANTHER" id="PTHR43130">
    <property type="entry name" value="ARAC-FAMILY TRANSCRIPTIONAL REGULATOR"/>
    <property type="match status" value="1"/>
</dbReference>
<feature type="domain" description="DJ-1/PfpI" evidence="1">
    <location>
        <begin position="112"/>
        <end position="190"/>
    </location>
</feature>
<dbReference type="InterPro" id="IPR002818">
    <property type="entry name" value="DJ-1/PfpI"/>
</dbReference>